<gene>
    <name evidence="1" type="primary">marinerT_46</name>
    <name evidence="1" type="ORF">AVEN_57613_1</name>
</gene>
<dbReference type="InterPro" id="IPR001888">
    <property type="entry name" value="Transposase_1"/>
</dbReference>
<dbReference type="PANTHER" id="PTHR46060:SF1">
    <property type="entry name" value="MARINER MOS1 TRANSPOSASE-LIKE PROTEIN"/>
    <property type="match status" value="1"/>
</dbReference>
<dbReference type="Gene3D" id="3.30.420.10">
    <property type="entry name" value="Ribonuclease H-like superfamily/Ribonuclease H"/>
    <property type="match status" value="1"/>
</dbReference>
<comment type="caution">
    <text evidence="1">The sequence shown here is derived from an EMBL/GenBank/DDBJ whole genome shotgun (WGS) entry which is preliminary data.</text>
</comment>
<dbReference type="OrthoDB" id="6434373at2759"/>
<dbReference type="EMBL" id="BGPR01006309">
    <property type="protein sequence ID" value="GBN17880.1"/>
    <property type="molecule type" value="Genomic_DNA"/>
</dbReference>
<protein>
    <submittedName>
        <fullName evidence="1">Mariner Mos1 transposase</fullName>
    </submittedName>
</protein>
<reference evidence="1 2" key="1">
    <citation type="journal article" date="2019" name="Sci. Rep.">
        <title>Orb-weaving spider Araneus ventricosus genome elucidates the spidroin gene catalogue.</title>
        <authorList>
            <person name="Kono N."/>
            <person name="Nakamura H."/>
            <person name="Ohtoshi R."/>
            <person name="Moran D.A.P."/>
            <person name="Shinohara A."/>
            <person name="Yoshida Y."/>
            <person name="Fujiwara M."/>
            <person name="Mori M."/>
            <person name="Tomita M."/>
            <person name="Arakawa K."/>
        </authorList>
    </citation>
    <scope>NUCLEOTIDE SEQUENCE [LARGE SCALE GENOMIC DNA]</scope>
</reference>
<dbReference type="InterPro" id="IPR036397">
    <property type="entry name" value="RNaseH_sf"/>
</dbReference>
<name>A0A4Y2LUV3_ARAVE</name>
<evidence type="ECO:0000313" key="1">
    <source>
        <dbReference type="EMBL" id="GBN17880.1"/>
    </source>
</evidence>
<dbReference type="Pfam" id="PF01359">
    <property type="entry name" value="Transposase_1"/>
    <property type="match status" value="1"/>
</dbReference>
<proteinExistence type="predicted"/>
<keyword evidence="2" id="KW-1185">Reference proteome</keyword>
<dbReference type="Proteomes" id="UP000499080">
    <property type="component" value="Unassembled WGS sequence"/>
</dbReference>
<organism evidence="1 2">
    <name type="scientific">Araneus ventricosus</name>
    <name type="common">Orbweaver spider</name>
    <name type="synonym">Epeira ventricosa</name>
    <dbReference type="NCBI Taxonomy" id="182803"/>
    <lineage>
        <taxon>Eukaryota</taxon>
        <taxon>Metazoa</taxon>
        <taxon>Ecdysozoa</taxon>
        <taxon>Arthropoda</taxon>
        <taxon>Chelicerata</taxon>
        <taxon>Arachnida</taxon>
        <taxon>Araneae</taxon>
        <taxon>Araneomorphae</taxon>
        <taxon>Entelegynae</taxon>
        <taxon>Araneoidea</taxon>
        <taxon>Araneidae</taxon>
        <taxon>Araneus</taxon>
    </lineage>
</organism>
<dbReference type="PANTHER" id="PTHR46060">
    <property type="entry name" value="MARINER MOS1 TRANSPOSASE-LIKE PROTEIN"/>
    <property type="match status" value="1"/>
</dbReference>
<evidence type="ECO:0000313" key="2">
    <source>
        <dbReference type="Proteomes" id="UP000499080"/>
    </source>
</evidence>
<dbReference type="GO" id="GO:0003676">
    <property type="term" value="F:nucleic acid binding"/>
    <property type="evidence" value="ECO:0007669"/>
    <property type="project" value="InterPro"/>
</dbReference>
<sequence length="170" mass="20006">MRMVNMHHRKTRVNAGLNGLGNSCGKKTILYIWWDQESVMYHELFKSGEDVNSTRYQQQIVHLNHTLILKRPQLANRHDKVILLHDNASPHTSKPMTNALKYFACEVLPQPLCSPDLAPSDFHLIRSIVHTLSQYHFRTYDDMARWIIDWFASNEVKFKWDGIHTLPDRR</sequence>
<accession>A0A4Y2LUV3</accession>
<dbReference type="AlphaFoldDB" id="A0A4Y2LUV3"/>
<dbReference type="InterPro" id="IPR052709">
    <property type="entry name" value="Transposase-MT_Hybrid"/>
</dbReference>